<comment type="caution">
    <text evidence="1">The sequence shown here is derived from an EMBL/GenBank/DDBJ whole genome shotgun (WGS) entry which is preliminary data.</text>
</comment>
<gene>
    <name evidence="1" type="ORF">ABT56_19185</name>
</gene>
<dbReference type="RefSeq" id="WP_047880514.1">
    <property type="nucleotide sequence ID" value="NZ_LDOT01000032.1"/>
</dbReference>
<evidence type="ECO:0000313" key="1">
    <source>
        <dbReference type="EMBL" id="KLV03553.1"/>
    </source>
</evidence>
<reference evidence="1 2" key="1">
    <citation type="submission" date="2015-05" db="EMBL/GenBank/DDBJ databases">
        <title>Photobacterium galathea sp. nov.</title>
        <authorList>
            <person name="Machado H."/>
            <person name="Gram L."/>
        </authorList>
    </citation>
    <scope>NUCLEOTIDE SEQUENCE [LARGE SCALE GENOMIC DNA]</scope>
    <source>
        <strain evidence="1 2">CGMCC 1.12159</strain>
    </source>
</reference>
<accession>A0A0J1GUX9</accession>
<proteinExistence type="predicted"/>
<dbReference type="Proteomes" id="UP000036097">
    <property type="component" value="Unassembled WGS sequence"/>
</dbReference>
<dbReference type="EMBL" id="LDOT01000032">
    <property type="protein sequence ID" value="KLV03553.1"/>
    <property type="molecule type" value="Genomic_DNA"/>
</dbReference>
<protein>
    <submittedName>
        <fullName evidence="1">Uncharacterized protein</fullName>
    </submittedName>
</protein>
<dbReference type="STRING" id="1195763.ABT56_19185"/>
<name>A0A0J1GUX9_9GAMM</name>
<evidence type="ECO:0000313" key="2">
    <source>
        <dbReference type="Proteomes" id="UP000036097"/>
    </source>
</evidence>
<keyword evidence="2" id="KW-1185">Reference proteome</keyword>
<dbReference type="PATRIC" id="fig|1195763.3.peg.4102"/>
<dbReference type="AlphaFoldDB" id="A0A0J1GUX9"/>
<sequence>MTNLAWSHIKKINQINECGSKDELIDYIDANINDITGHTLSAVLTCIDLTPKFVHRYYSTLEKITKRREIFNDKELGFRDNIRLNVLDIMINDISKIKVD</sequence>
<organism evidence="1 2">
    <name type="scientific">Photobacterium aquae</name>
    <dbReference type="NCBI Taxonomy" id="1195763"/>
    <lineage>
        <taxon>Bacteria</taxon>
        <taxon>Pseudomonadati</taxon>
        <taxon>Pseudomonadota</taxon>
        <taxon>Gammaproteobacteria</taxon>
        <taxon>Vibrionales</taxon>
        <taxon>Vibrionaceae</taxon>
        <taxon>Photobacterium</taxon>
    </lineage>
</organism>